<reference evidence="2" key="1">
    <citation type="journal article" date="2021" name="PeerJ">
        <title>Extensive microbial diversity within the chicken gut microbiome revealed by metagenomics and culture.</title>
        <authorList>
            <person name="Gilroy R."/>
            <person name="Ravi A."/>
            <person name="Getino M."/>
            <person name="Pursley I."/>
            <person name="Horton D.L."/>
            <person name="Alikhan N.F."/>
            <person name="Baker D."/>
            <person name="Gharbi K."/>
            <person name="Hall N."/>
            <person name="Watson M."/>
            <person name="Adriaenssens E.M."/>
            <person name="Foster-Nyarko E."/>
            <person name="Jarju S."/>
            <person name="Secka A."/>
            <person name="Antonio M."/>
            <person name="Oren A."/>
            <person name="Chaudhuri R.R."/>
            <person name="La Ragione R."/>
            <person name="Hildebrand F."/>
            <person name="Pallen M.J."/>
        </authorList>
    </citation>
    <scope>NUCLEOTIDE SEQUENCE</scope>
    <source>
        <strain evidence="2">CHK192-8294</strain>
    </source>
</reference>
<comment type="caution">
    <text evidence="2">The sequence shown here is derived from an EMBL/GenBank/DDBJ whole genome shotgun (WGS) entry which is preliminary data.</text>
</comment>
<feature type="signal peptide" evidence="1">
    <location>
        <begin position="1"/>
        <end position="20"/>
    </location>
</feature>
<evidence type="ECO:0000256" key="1">
    <source>
        <dbReference type="SAM" id="SignalP"/>
    </source>
</evidence>
<dbReference type="Proteomes" id="UP000823921">
    <property type="component" value="Unassembled WGS sequence"/>
</dbReference>
<sequence length="333" mass="38317">MRRANPILLLLPLLFLSACARPAADAVAPSLQAEVARLTDIQLGQLAGRLNQMEKDQVQSLLEELVPLRQARAQEGRWELSPQEEELVEQLNQLYEDFTQRYLEEPQEPVEEEETPALAQYEIGADGTLIPDKSDKAEYRALWDKVNELLPDGSLKPFTRFTIFTDGEAEILAYVVPVDDNGAQWELAVDPEDAGDPVEFTETVYHEYAHYLTLNDKQVAYGVPKRYDCYGENDLVSNPDSYLNAFYQRFWKDYLDDRLADPESINFYLRHEDDFITSYAATSPSEDIAECFSYFVLYDRPTGTSVWEQKQNFFYNYPELVAFRDQARARLGL</sequence>
<accession>A0A9D2MJW8</accession>
<organism evidence="2 3">
    <name type="scientific">Candidatus Flavonifractor intestinigallinarum</name>
    <dbReference type="NCBI Taxonomy" id="2838586"/>
    <lineage>
        <taxon>Bacteria</taxon>
        <taxon>Bacillati</taxon>
        <taxon>Bacillota</taxon>
        <taxon>Clostridia</taxon>
        <taxon>Eubacteriales</taxon>
        <taxon>Oscillospiraceae</taxon>
        <taxon>Flavonifractor</taxon>
    </lineage>
</organism>
<dbReference type="PROSITE" id="PS51257">
    <property type="entry name" value="PROKAR_LIPOPROTEIN"/>
    <property type="match status" value="1"/>
</dbReference>
<evidence type="ECO:0000313" key="2">
    <source>
        <dbReference type="EMBL" id="HJB79527.1"/>
    </source>
</evidence>
<reference evidence="2" key="2">
    <citation type="submission" date="2021-04" db="EMBL/GenBank/DDBJ databases">
        <authorList>
            <person name="Gilroy R."/>
        </authorList>
    </citation>
    <scope>NUCLEOTIDE SEQUENCE</scope>
    <source>
        <strain evidence="2">CHK192-8294</strain>
    </source>
</reference>
<feature type="chain" id="PRO_5039192442" evidence="1">
    <location>
        <begin position="21"/>
        <end position="333"/>
    </location>
</feature>
<evidence type="ECO:0000313" key="3">
    <source>
        <dbReference type="Proteomes" id="UP000823921"/>
    </source>
</evidence>
<dbReference type="Gene3D" id="3.40.390.70">
    <property type="match status" value="1"/>
</dbReference>
<gene>
    <name evidence="2" type="ORF">H9712_00920</name>
</gene>
<dbReference type="EMBL" id="DWXO01000010">
    <property type="protein sequence ID" value="HJB79527.1"/>
    <property type="molecule type" value="Genomic_DNA"/>
</dbReference>
<proteinExistence type="predicted"/>
<keyword evidence="1" id="KW-0732">Signal</keyword>
<name>A0A9D2MJW8_9FIRM</name>
<protein>
    <submittedName>
        <fullName evidence="2">Zinc-binding metallopeptidase</fullName>
    </submittedName>
</protein>
<dbReference type="AlphaFoldDB" id="A0A9D2MJW8"/>